<keyword evidence="3" id="KW-1185">Reference proteome</keyword>
<sequence>MNRVRTTDENKQAARDQLAFIQNSSSLFDNGHEIEALRISTCINILLNDGKNKGLLQKLNFKVSILSTVLCVNQINLDKLKINPCSSLQDMDTLINKECSTNFNLYFIIPTKEWYLFTKDKNGVVIKCRIEELAKQLEPTRQMKLVFESCLQSKNSDGNITDECKEIIVRHLDGILGFNELVPSLFFPMVSNKSVILNKGKITRYISHIDWFNETIFAIDKNILTRKKLIRTARDMDGGSHFDQILKKVPEYLACKDGVFLGIYDDGEENSTANYHLIMLRQLAYEILNSPDISDFLK</sequence>
<name>A0A0W0VWX8_9GAMM</name>
<evidence type="ECO:0000313" key="2">
    <source>
        <dbReference type="EMBL" id="KTD24591.1"/>
    </source>
</evidence>
<organism evidence="2 3">
    <name type="scientific">Legionella maceachernii</name>
    <dbReference type="NCBI Taxonomy" id="466"/>
    <lineage>
        <taxon>Bacteria</taxon>
        <taxon>Pseudomonadati</taxon>
        <taxon>Pseudomonadota</taxon>
        <taxon>Gammaproteobacteria</taxon>
        <taxon>Legionellales</taxon>
        <taxon>Legionellaceae</taxon>
        <taxon>Legionella</taxon>
    </lineage>
</organism>
<dbReference type="AlphaFoldDB" id="A0A0W0VWX8"/>
<dbReference type="InterPro" id="IPR029244">
    <property type="entry name" value="FAM69_N"/>
</dbReference>
<proteinExistence type="predicted"/>
<dbReference type="EMBL" id="LNYL01000050">
    <property type="protein sequence ID" value="KTD24591.1"/>
    <property type="molecule type" value="Genomic_DNA"/>
</dbReference>
<dbReference type="Proteomes" id="UP000054908">
    <property type="component" value="Unassembled WGS sequence"/>
</dbReference>
<protein>
    <recommendedName>
        <fullName evidence="1">FAM69 N-terminal domain-containing protein</fullName>
    </recommendedName>
</protein>
<dbReference type="PATRIC" id="fig|466.6.peg.2855"/>
<accession>A0A0W0VWX8</accession>
<dbReference type="RefSeq" id="WP_058453364.1">
    <property type="nucleotide sequence ID" value="NZ_CAAAIB010000002.1"/>
</dbReference>
<dbReference type="Pfam" id="PF14875">
    <property type="entry name" value="PIP49_N"/>
    <property type="match status" value="1"/>
</dbReference>
<reference evidence="2 3" key="1">
    <citation type="submission" date="2015-11" db="EMBL/GenBank/DDBJ databases">
        <title>Genomic analysis of 38 Legionella species identifies large and diverse effector repertoires.</title>
        <authorList>
            <person name="Burstein D."/>
            <person name="Amaro F."/>
            <person name="Zusman T."/>
            <person name="Lifshitz Z."/>
            <person name="Cohen O."/>
            <person name="Gilbert J.A."/>
            <person name="Pupko T."/>
            <person name="Shuman H.A."/>
            <person name="Segal G."/>
        </authorList>
    </citation>
    <scope>NUCLEOTIDE SEQUENCE [LARGE SCALE GENOMIC DNA]</scope>
    <source>
        <strain evidence="2 3">PX-1-G2-E2</strain>
    </source>
</reference>
<dbReference type="STRING" id="466.Lmac_2678"/>
<feature type="domain" description="FAM69 N-terminal" evidence="1">
    <location>
        <begin position="83"/>
        <end position="177"/>
    </location>
</feature>
<evidence type="ECO:0000313" key="3">
    <source>
        <dbReference type="Proteomes" id="UP000054908"/>
    </source>
</evidence>
<comment type="caution">
    <text evidence="2">The sequence shown here is derived from an EMBL/GenBank/DDBJ whole genome shotgun (WGS) entry which is preliminary data.</text>
</comment>
<dbReference type="OrthoDB" id="1551235at2"/>
<gene>
    <name evidence="2" type="ORF">Lmac_2678</name>
</gene>
<evidence type="ECO:0000259" key="1">
    <source>
        <dbReference type="Pfam" id="PF14875"/>
    </source>
</evidence>